<dbReference type="OrthoDB" id="9802763at2"/>
<reference evidence="1 2" key="1">
    <citation type="submission" date="2016-10" db="EMBL/GenBank/DDBJ databases">
        <authorList>
            <person name="de Groot N.N."/>
        </authorList>
    </citation>
    <scope>NUCLEOTIDE SEQUENCE [LARGE SCALE GENOMIC DNA]</scope>
    <source>
        <strain evidence="1 2">DSM 6793</strain>
    </source>
</reference>
<accession>A0A1I1LF63</accession>
<gene>
    <name evidence="1" type="ORF">SAMN05421780_10866</name>
</gene>
<dbReference type="PANTHER" id="PTHR41532:SF1">
    <property type="entry name" value="FIXS PROTEIN"/>
    <property type="match status" value="1"/>
</dbReference>
<keyword evidence="2" id="KW-1185">Reference proteome</keyword>
<dbReference type="RefSeq" id="WP_091513837.1">
    <property type="nucleotide sequence ID" value="NZ_FOLE01000008.1"/>
</dbReference>
<dbReference type="STRING" id="927664.SAMN05421780_10866"/>
<dbReference type="EMBL" id="FOLE01000008">
    <property type="protein sequence ID" value="SFC68130.1"/>
    <property type="molecule type" value="Genomic_DNA"/>
</dbReference>
<dbReference type="PANTHER" id="PTHR41532">
    <property type="entry name" value="FIXS PROTEIN"/>
    <property type="match status" value="1"/>
</dbReference>
<dbReference type="AlphaFoldDB" id="A0A1I1LF63"/>
<dbReference type="Proteomes" id="UP000199514">
    <property type="component" value="Unassembled WGS sequence"/>
</dbReference>
<sequence>MAVIIILLTVSMLVAGGFLAAFASSMRQGQFDDTVSPAVRMLIDDEDKNALAISDKAKKENKEHAQKVNA</sequence>
<dbReference type="Pfam" id="PF03597">
    <property type="entry name" value="FixS"/>
    <property type="match status" value="1"/>
</dbReference>
<dbReference type="InterPro" id="IPR004714">
    <property type="entry name" value="Cyt_oxidase_maturation_cbb3"/>
</dbReference>
<protein>
    <submittedName>
        <fullName evidence="1">Cytochrome oxidase maturation protein, cbb3-type</fullName>
    </submittedName>
</protein>
<dbReference type="NCBIfam" id="TIGR00847">
    <property type="entry name" value="ccoS"/>
    <property type="match status" value="1"/>
</dbReference>
<evidence type="ECO:0000313" key="2">
    <source>
        <dbReference type="Proteomes" id="UP000199514"/>
    </source>
</evidence>
<name>A0A1I1LF63_9BACT</name>
<evidence type="ECO:0000313" key="1">
    <source>
        <dbReference type="EMBL" id="SFC68130.1"/>
    </source>
</evidence>
<organism evidence="1 2">
    <name type="scientific">Flexibacter flexilis DSM 6793</name>
    <dbReference type="NCBI Taxonomy" id="927664"/>
    <lineage>
        <taxon>Bacteria</taxon>
        <taxon>Pseudomonadati</taxon>
        <taxon>Bacteroidota</taxon>
        <taxon>Cytophagia</taxon>
        <taxon>Cytophagales</taxon>
        <taxon>Flexibacteraceae</taxon>
        <taxon>Flexibacter</taxon>
    </lineage>
</organism>
<proteinExistence type="predicted"/>